<organism evidence="2 3">
    <name type="scientific">Collybia nuda</name>
    <dbReference type="NCBI Taxonomy" id="64659"/>
    <lineage>
        <taxon>Eukaryota</taxon>
        <taxon>Fungi</taxon>
        <taxon>Dikarya</taxon>
        <taxon>Basidiomycota</taxon>
        <taxon>Agaricomycotina</taxon>
        <taxon>Agaricomycetes</taxon>
        <taxon>Agaricomycetidae</taxon>
        <taxon>Agaricales</taxon>
        <taxon>Tricholomatineae</taxon>
        <taxon>Clitocybaceae</taxon>
        <taxon>Collybia</taxon>
    </lineage>
</organism>
<dbReference type="OrthoDB" id="6511194at2759"/>
<name>A0A9P5Y4W7_9AGAR</name>
<comment type="caution">
    <text evidence="2">The sequence shown here is derived from an EMBL/GenBank/DDBJ whole genome shotgun (WGS) entry which is preliminary data.</text>
</comment>
<accession>A0A9P5Y4W7</accession>
<gene>
    <name evidence="2" type="ORF">BDZ94DRAFT_1309757</name>
</gene>
<dbReference type="EMBL" id="MU150273">
    <property type="protein sequence ID" value="KAF9462284.1"/>
    <property type="molecule type" value="Genomic_DNA"/>
</dbReference>
<evidence type="ECO:0000256" key="1">
    <source>
        <dbReference type="SAM" id="MobiDB-lite"/>
    </source>
</evidence>
<keyword evidence="3" id="KW-1185">Reference proteome</keyword>
<dbReference type="AlphaFoldDB" id="A0A9P5Y4W7"/>
<feature type="region of interest" description="Disordered" evidence="1">
    <location>
        <begin position="39"/>
        <end position="61"/>
    </location>
</feature>
<protein>
    <submittedName>
        <fullName evidence="2">Uncharacterized protein</fullName>
    </submittedName>
</protein>
<evidence type="ECO:0000313" key="2">
    <source>
        <dbReference type="EMBL" id="KAF9462284.1"/>
    </source>
</evidence>
<proteinExistence type="predicted"/>
<evidence type="ECO:0000313" key="3">
    <source>
        <dbReference type="Proteomes" id="UP000807353"/>
    </source>
</evidence>
<reference evidence="2" key="1">
    <citation type="submission" date="2020-11" db="EMBL/GenBank/DDBJ databases">
        <authorList>
            <consortium name="DOE Joint Genome Institute"/>
            <person name="Ahrendt S."/>
            <person name="Riley R."/>
            <person name="Andreopoulos W."/>
            <person name="Labutti K."/>
            <person name="Pangilinan J."/>
            <person name="Ruiz-Duenas F.J."/>
            <person name="Barrasa J.M."/>
            <person name="Sanchez-Garcia M."/>
            <person name="Camarero S."/>
            <person name="Miyauchi S."/>
            <person name="Serrano A."/>
            <person name="Linde D."/>
            <person name="Babiker R."/>
            <person name="Drula E."/>
            <person name="Ayuso-Fernandez I."/>
            <person name="Pacheco R."/>
            <person name="Padilla G."/>
            <person name="Ferreira P."/>
            <person name="Barriuso J."/>
            <person name="Kellner H."/>
            <person name="Castanera R."/>
            <person name="Alfaro M."/>
            <person name="Ramirez L."/>
            <person name="Pisabarro A.G."/>
            <person name="Kuo A."/>
            <person name="Tritt A."/>
            <person name="Lipzen A."/>
            <person name="He G."/>
            <person name="Yan M."/>
            <person name="Ng V."/>
            <person name="Cullen D."/>
            <person name="Martin F."/>
            <person name="Rosso M.-N."/>
            <person name="Henrissat B."/>
            <person name="Hibbett D."/>
            <person name="Martinez A.T."/>
            <person name="Grigoriev I.V."/>
        </authorList>
    </citation>
    <scope>NUCLEOTIDE SEQUENCE</scope>
    <source>
        <strain evidence="2">CBS 247.69</strain>
    </source>
</reference>
<dbReference type="Proteomes" id="UP000807353">
    <property type="component" value="Unassembled WGS sequence"/>
</dbReference>
<sequence length="137" mass="16025">MTPSGQYVDGHERKDVVDYRQKVFLPAWMSLNERTRKWKAGHEEGGKWKAGTMEEEEDTQAEPRNRRVVVWFHDESMFYANDRRKLRWVHKGENAVPRPKGEGASLMVADFVSADYGWLRTPDRTEEARIIFKAGIN</sequence>